<evidence type="ECO:0000256" key="5">
    <source>
        <dbReference type="SAM" id="MobiDB-lite"/>
    </source>
</evidence>
<dbReference type="STRING" id="195883.A0A482WEN9"/>
<gene>
    <name evidence="6" type="ORF">LSTR_LSTR007113</name>
</gene>
<dbReference type="EMBL" id="QKKF02037612">
    <property type="protein sequence ID" value="RZF32035.1"/>
    <property type="molecule type" value="Genomic_DNA"/>
</dbReference>
<accession>A0A482WEN9</accession>
<dbReference type="InParanoid" id="A0A482WEN9"/>
<dbReference type="PANTHER" id="PTHR13126">
    <property type="entry name" value="CHAPERONE ATP11"/>
    <property type="match status" value="1"/>
</dbReference>
<evidence type="ECO:0000313" key="6">
    <source>
        <dbReference type="EMBL" id="RZF32035.1"/>
    </source>
</evidence>
<evidence type="ECO:0008006" key="8">
    <source>
        <dbReference type="Google" id="ProtNLM"/>
    </source>
</evidence>
<dbReference type="Proteomes" id="UP000291343">
    <property type="component" value="Unassembled WGS sequence"/>
</dbReference>
<dbReference type="OrthoDB" id="16535at2759"/>
<evidence type="ECO:0000313" key="7">
    <source>
        <dbReference type="Proteomes" id="UP000291343"/>
    </source>
</evidence>
<evidence type="ECO:0000256" key="1">
    <source>
        <dbReference type="ARBA" id="ARBA00004173"/>
    </source>
</evidence>
<dbReference type="InterPro" id="IPR010591">
    <property type="entry name" value="ATP11"/>
</dbReference>
<keyword evidence="3" id="KW-0809">Transit peptide</keyword>
<organism evidence="6 7">
    <name type="scientific">Laodelphax striatellus</name>
    <name type="common">Small brown planthopper</name>
    <name type="synonym">Delphax striatella</name>
    <dbReference type="NCBI Taxonomy" id="195883"/>
    <lineage>
        <taxon>Eukaryota</taxon>
        <taxon>Metazoa</taxon>
        <taxon>Ecdysozoa</taxon>
        <taxon>Arthropoda</taxon>
        <taxon>Hexapoda</taxon>
        <taxon>Insecta</taxon>
        <taxon>Pterygota</taxon>
        <taxon>Neoptera</taxon>
        <taxon>Paraneoptera</taxon>
        <taxon>Hemiptera</taxon>
        <taxon>Auchenorrhyncha</taxon>
        <taxon>Fulgoroidea</taxon>
        <taxon>Delphacidae</taxon>
        <taxon>Criomorphinae</taxon>
        <taxon>Laodelphax</taxon>
    </lineage>
</organism>
<dbReference type="SMR" id="A0A482WEN9"/>
<dbReference type="PANTHER" id="PTHR13126:SF0">
    <property type="entry name" value="ATP SYNTHASE MITOCHONDRIAL F1 COMPLEX ASSEMBLY FACTOR 1"/>
    <property type="match status" value="1"/>
</dbReference>
<evidence type="ECO:0000256" key="2">
    <source>
        <dbReference type="ARBA" id="ARBA00009116"/>
    </source>
</evidence>
<comment type="similarity">
    <text evidence="2">Belongs to the ATP11 family.</text>
</comment>
<keyword evidence="7" id="KW-1185">Reference proteome</keyword>
<comment type="subcellular location">
    <subcellularLocation>
        <location evidence="1">Mitochondrion</location>
    </subcellularLocation>
</comment>
<feature type="region of interest" description="Disordered" evidence="5">
    <location>
        <begin position="75"/>
        <end position="105"/>
    </location>
</feature>
<dbReference type="Pfam" id="PF06644">
    <property type="entry name" value="ATP11"/>
    <property type="match status" value="1"/>
</dbReference>
<feature type="compositionally biased region" description="Basic and acidic residues" evidence="5">
    <location>
        <begin position="88"/>
        <end position="101"/>
    </location>
</feature>
<keyword evidence="4" id="KW-0496">Mitochondrion</keyword>
<comment type="caution">
    <text evidence="6">The sequence shown here is derived from an EMBL/GenBank/DDBJ whole genome shotgun (WGS) entry which is preliminary data.</text>
</comment>
<dbReference type="AlphaFoldDB" id="A0A482WEN9"/>
<dbReference type="GO" id="GO:0005739">
    <property type="term" value="C:mitochondrion"/>
    <property type="evidence" value="ECO:0007669"/>
    <property type="project" value="UniProtKB-SubCell"/>
</dbReference>
<proteinExistence type="inferred from homology"/>
<evidence type="ECO:0000256" key="3">
    <source>
        <dbReference type="ARBA" id="ARBA00022946"/>
    </source>
</evidence>
<protein>
    <recommendedName>
        <fullName evidence="8">ATP synthase mitochondrial F1 complex assembly factor 1</fullName>
    </recommendedName>
</protein>
<evidence type="ECO:0000256" key="4">
    <source>
        <dbReference type="ARBA" id="ARBA00023128"/>
    </source>
</evidence>
<dbReference type="GO" id="GO:0033615">
    <property type="term" value="P:mitochondrial proton-transporting ATP synthase complex assembly"/>
    <property type="evidence" value="ECO:0007669"/>
    <property type="project" value="TreeGrafter"/>
</dbReference>
<reference evidence="6 7" key="1">
    <citation type="journal article" date="2017" name="Gigascience">
        <title>Genome sequence of the small brown planthopper, Laodelphax striatellus.</title>
        <authorList>
            <person name="Zhu J."/>
            <person name="Jiang F."/>
            <person name="Wang X."/>
            <person name="Yang P."/>
            <person name="Bao Y."/>
            <person name="Zhao W."/>
            <person name="Wang W."/>
            <person name="Lu H."/>
            <person name="Wang Q."/>
            <person name="Cui N."/>
            <person name="Li J."/>
            <person name="Chen X."/>
            <person name="Luo L."/>
            <person name="Yu J."/>
            <person name="Kang L."/>
            <person name="Cui F."/>
        </authorList>
    </citation>
    <scope>NUCLEOTIDE SEQUENCE [LARGE SCALE GENOMIC DNA]</scope>
    <source>
        <strain evidence="6">Lst14</strain>
    </source>
</reference>
<sequence length="286" mass="33107">MARLVNSRSFIRNLLVFRECSVPKSINPKRTIMSTNFNYQQAVEELKSNPYFDKYSKKIAALQQTSPEEFLSRLETVDKSKKPPSPTKDLDSRPEVCRVGEPKPASTSFTKTKVLDDVLKIDLVEDKSPDEIKDLWLEYHKSKDAIAAVIPPEKFKIVLERGEKYQLFLLPLPRKQGYEFIVCQFAGNEVHFTPLISYQAHKENAPECLTIIYFPDLEENKGIVLMKGEFDKNVINAIEAQCLANQLHLYYGENNEKRTKLLERFTYDPQSFKHMDLIAEMETLTF</sequence>
<dbReference type="FunCoup" id="A0A482WEN9">
    <property type="interactions" value="1084"/>
</dbReference>
<name>A0A482WEN9_LAOST</name>